<feature type="transmembrane region" description="Helical" evidence="1">
    <location>
        <begin position="296"/>
        <end position="314"/>
    </location>
</feature>
<evidence type="ECO:0000313" key="2">
    <source>
        <dbReference type="EMBL" id="OGG15281.1"/>
    </source>
</evidence>
<evidence type="ECO:0000256" key="1">
    <source>
        <dbReference type="SAM" id="Phobius"/>
    </source>
</evidence>
<organism evidence="2 3">
    <name type="scientific">Candidatus Gottesmanbacteria bacterium RIFCSPHIGHO2_01_FULL_46_14</name>
    <dbReference type="NCBI Taxonomy" id="1798380"/>
    <lineage>
        <taxon>Bacteria</taxon>
        <taxon>Candidatus Gottesmaniibacteriota</taxon>
    </lineage>
</organism>
<accession>A0A1F5ZS89</accession>
<name>A0A1F5ZS89_9BACT</name>
<feature type="transmembrane region" description="Helical" evidence="1">
    <location>
        <begin position="111"/>
        <end position="128"/>
    </location>
</feature>
<proteinExistence type="predicted"/>
<sequence>MVTVLPIIRFGLKGVFYTIDPDVQYLSNSFSYIEKAQIQYDGHPGTPTIILLAYALWPLRVYVRLATEMPFMTWVFQHADITYFYIRIFQSLWLGLAMAVFLWAILRYTKSVAACLFAWAGLFVYSIFPYLGSTIVPETTSFFITVVWLFIFSVSNKSISTIKVLFLAAISGLASANKFSNITLVFLSFALVGFIPKVNIIQRLKILLGTILVTVVVFIISTWSIRNTYPNLFRWVSILATTTGTHGGGEKSIFDLTAYLKSVSSLLHQDYWPAWITAATSVWLLVSIVKWKQKLITPLTIAFIIVMGGIIIFAKYPLSHYQLVNYTLVLFVASALLTRTSRLLAIVIPVVLLPMVFTNLSYYTQSSTKAMINTARLEEYVRRHPASRGTLWEWARVSDFSFLWGRDWAGGTFDKELSQYRPDLLAITSDMEKIKINNRELKEVFDVCWDKFYIQTVSAPVFMTKYADRSLKYSLLPGIEDISIIESDHCQK</sequence>
<feature type="transmembrane region" description="Helical" evidence="1">
    <location>
        <begin position="271"/>
        <end position="289"/>
    </location>
</feature>
<feature type="transmembrane region" description="Helical" evidence="1">
    <location>
        <begin position="84"/>
        <end position="105"/>
    </location>
</feature>
<dbReference type="AlphaFoldDB" id="A0A1F5ZS89"/>
<keyword evidence="1" id="KW-0472">Membrane</keyword>
<evidence type="ECO:0000313" key="3">
    <source>
        <dbReference type="Proteomes" id="UP000177416"/>
    </source>
</evidence>
<dbReference type="Proteomes" id="UP000177416">
    <property type="component" value="Unassembled WGS sequence"/>
</dbReference>
<dbReference type="EMBL" id="MFJJ01000005">
    <property type="protein sequence ID" value="OGG15281.1"/>
    <property type="molecule type" value="Genomic_DNA"/>
</dbReference>
<feature type="transmembrane region" description="Helical" evidence="1">
    <location>
        <begin position="166"/>
        <end position="194"/>
    </location>
</feature>
<gene>
    <name evidence="2" type="ORF">A2875_00620</name>
</gene>
<evidence type="ECO:0008006" key="4">
    <source>
        <dbReference type="Google" id="ProtNLM"/>
    </source>
</evidence>
<feature type="transmembrane region" description="Helical" evidence="1">
    <location>
        <begin position="344"/>
        <end position="363"/>
    </location>
</feature>
<keyword evidence="1" id="KW-0812">Transmembrane</keyword>
<reference evidence="2 3" key="1">
    <citation type="journal article" date="2016" name="Nat. Commun.">
        <title>Thousands of microbial genomes shed light on interconnected biogeochemical processes in an aquifer system.</title>
        <authorList>
            <person name="Anantharaman K."/>
            <person name="Brown C.T."/>
            <person name="Hug L.A."/>
            <person name="Sharon I."/>
            <person name="Castelle C.J."/>
            <person name="Probst A.J."/>
            <person name="Thomas B.C."/>
            <person name="Singh A."/>
            <person name="Wilkins M.J."/>
            <person name="Karaoz U."/>
            <person name="Brodie E.L."/>
            <person name="Williams K.H."/>
            <person name="Hubbard S.S."/>
            <person name="Banfield J.F."/>
        </authorList>
    </citation>
    <scope>NUCLEOTIDE SEQUENCE [LARGE SCALE GENOMIC DNA]</scope>
</reference>
<protein>
    <recommendedName>
        <fullName evidence="4">Glycosyltransferase RgtA/B/C/D-like domain-containing protein</fullName>
    </recommendedName>
</protein>
<feature type="transmembrane region" description="Helical" evidence="1">
    <location>
        <begin position="45"/>
        <end position="63"/>
    </location>
</feature>
<keyword evidence="1" id="KW-1133">Transmembrane helix</keyword>
<comment type="caution">
    <text evidence="2">The sequence shown here is derived from an EMBL/GenBank/DDBJ whole genome shotgun (WGS) entry which is preliminary data.</text>
</comment>
<feature type="transmembrane region" description="Helical" evidence="1">
    <location>
        <begin position="206"/>
        <end position="225"/>
    </location>
</feature>